<evidence type="ECO:0000313" key="1">
    <source>
        <dbReference type="EMBL" id="NHZ61380.1"/>
    </source>
</evidence>
<proteinExistence type="predicted"/>
<dbReference type="RefSeq" id="WP_167235640.1">
    <property type="nucleotide sequence ID" value="NZ_WHJF01000006.1"/>
</dbReference>
<sequence length="111" mass="13138">MLPRETRFATCDPQLVYARKIERIRRKLYLSRNHVKSNTYDEYRFGMARQANGQRYLGEWERMVGGGQAVCVNALLLSQLRDRWLMHAARRSDPWVRRDPACIFCCLGNRC</sequence>
<keyword evidence="2" id="KW-1185">Reference proteome</keyword>
<dbReference type="Proteomes" id="UP000610594">
    <property type="component" value="Unassembled WGS sequence"/>
</dbReference>
<reference evidence="1 2" key="1">
    <citation type="submission" date="2019-10" db="EMBL/GenBank/DDBJ databases">
        <title>Taxonomy of Antarctic Massilia spp.: description of Massilia rubra sp. nov., Massilia aquatica sp. nov., Massilia mucilaginosa sp. nov., Massilia frigida sp. nov. isolated from streams, lakes and regoliths.</title>
        <authorList>
            <person name="Holochova P."/>
            <person name="Sedlacek I."/>
            <person name="Kralova S."/>
            <person name="Maslanova I."/>
            <person name="Busse H.-J."/>
            <person name="Stankova E."/>
            <person name="Vrbovska V."/>
            <person name="Kovarovic V."/>
            <person name="Bartak M."/>
            <person name="Svec P."/>
            <person name="Pantucek R."/>
        </authorList>
    </citation>
    <scope>NUCLEOTIDE SEQUENCE [LARGE SCALE GENOMIC DNA]</scope>
    <source>
        <strain evidence="1 2">CCM 8694</strain>
    </source>
</reference>
<protein>
    <submittedName>
        <fullName evidence="1">Uncharacterized protein</fullName>
    </submittedName>
</protein>
<dbReference type="EMBL" id="WHJF01000006">
    <property type="protein sequence ID" value="NHZ61380.1"/>
    <property type="molecule type" value="Genomic_DNA"/>
</dbReference>
<comment type="caution">
    <text evidence="1">The sequence shown here is derived from an EMBL/GenBank/DDBJ whole genome shotgun (WGS) entry which is preliminary data.</text>
</comment>
<organism evidence="1 2">
    <name type="scientific">Massilia genomosp. 1</name>
    <dbReference type="NCBI Taxonomy" id="2609280"/>
    <lineage>
        <taxon>Bacteria</taxon>
        <taxon>Pseudomonadati</taxon>
        <taxon>Pseudomonadota</taxon>
        <taxon>Betaproteobacteria</taxon>
        <taxon>Burkholderiales</taxon>
        <taxon>Oxalobacteraceae</taxon>
        <taxon>Telluria group</taxon>
        <taxon>Massilia</taxon>
    </lineage>
</organism>
<evidence type="ECO:0000313" key="2">
    <source>
        <dbReference type="Proteomes" id="UP000610594"/>
    </source>
</evidence>
<name>A0ABX0MF61_9BURK</name>
<gene>
    <name evidence="1" type="ORF">F1735_03520</name>
</gene>
<accession>A0ABX0MF61</accession>